<comment type="caution">
    <text evidence="1">The sequence shown here is derived from an EMBL/GenBank/DDBJ whole genome shotgun (WGS) entry which is preliminary data.</text>
</comment>
<proteinExistence type="predicted"/>
<protein>
    <submittedName>
        <fullName evidence="1">Uncharacterized protein</fullName>
    </submittedName>
</protein>
<accession>A0ACB7ZZR5</accession>
<reference evidence="1" key="1">
    <citation type="journal article" date="2021" name="New Phytol.">
        <title>Evolutionary innovations through gain and loss of genes in the ectomycorrhizal Boletales.</title>
        <authorList>
            <person name="Wu G."/>
            <person name="Miyauchi S."/>
            <person name="Morin E."/>
            <person name="Kuo A."/>
            <person name="Drula E."/>
            <person name="Varga T."/>
            <person name="Kohler A."/>
            <person name="Feng B."/>
            <person name="Cao Y."/>
            <person name="Lipzen A."/>
            <person name="Daum C."/>
            <person name="Hundley H."/>
            <person name="Pangilinan J."/>
            <person name="Johnson J."/>
            <person name="Barry K."/>
            <person name="LaButti K."/>
            <person name="Ng V."/>
            <person name="Ahrendt S."/>
            <person name="Min B."/>
            <person name="Choi I.G."/>
            <person name="Park H."/>
            <person name="Plett J.M."/>
            <person name="Magnuson J."/>
            <person name="Spatafora J.W."/>
            <person name="Nagy L.G."/>
            <person name="Henrissat B."/>
            <person name="Grigoriev I.V."/>
            <person name="Yang Z.L."/>
            <person name="Xu J."/>
            <person name="Martin F.M."/>
        </authorList>
    </citation>
    <scope>NUCLEOTIDE SEQUENCE</scope>
    <source>
        <strain evidence="1">ATCC 28755</strain>
    </source>
</reference>
<name>A0ACB7ZZR5_9AGAM</name>
<dbReference type="EMBL" id="MU268042">
    <property type="protein sequence ID" value="KAH7906278.1"/>
    <property type="molecule type" value="Genomic_DNA"/>
</dbReference>
<gene>
    <name evidence="1" type="ORF">BJ138DRAFT_1105288</name>
</gene>
<evidence type="ECO:0000313" key="1">
    <source>
        <dbReference type="EMBL" id="KAH7906278.1"/>
    </source>
</evidence>
<dbReference type="Proteomes" id="UP000790377">
    <property type="component" value="Unassembled WGS sequence"/>
</dbReference>
<evidence type="ECO:0000313" key="2">
    <source>
        <dbReference type="Proteomes" id="UP000790377"/>
    </source>
</evidence>
<keyword evidence="2" id="KW-1185">Reference proteome</keyword>
<organism evidence="1 2">
    <name type="scientific">Hygrophoropsis aurantiaca</name>
    <dbReference type="NCBI Taxonomy" id="72124"/>
    <lineage>
        <taxon>Eukaryota</taxon>
        <taxon>Fungi</taxon>
        <taxon>Dikarya</taxon>
        <taxon>Basidiomycota</taxon>
        <taxon>Agaricomycotina</taxon>
        <taxon>Agaricomycetes</taxon>
        <taxon>Agaricomycetidae</taxon>
        <taxon>Boletales</taxon>
        <taxon>Coniophorineae</taxon>
        <taxon>Hygrophoropsidaceae</taxon>
        <taxon>Hygrophoropsis</taxon>
    </lineage>
</organism>
<sequence length="165" mass="18027">MPLSWFSAFVTLALSSLVAAYCGIVPTNYHKGHYTLYLYDDYNCAGKELKHISKPINGECITFPFQQKTKKASSYARIGTITSGHSFSALGIIIKSRCSRIQIAKMNMTWLTRPSLAGVVCSSNKVDGAGCVVSDMSDVWISDNSEEWWGAANMTGSSSYLVTTV</sequence>